<organism evidence="2 3">
    <name type="scientific">Elysia marginata</name>
    <dbReference type="NCBI Taxonomy" id="1093978"/>
    <lineage>
        <taxon>Eukaryota</taxon>
        <taxon>Metazoa</taxon>
        <taxon>Spiralia</taxon>
        <taxon>Lophotrochozoa</taxon>
        <taxon>Mollusca</taxon>
        <taxon>Gastropoda</taxon>
        <taxon>Heterobranchia</taxon>
        <taxon>Euthyneura</taxon>
        <taxon>Panpulmonata</taxon>
        <taxon>Sacoglossa</taxon>
        <taxon>Placobranchoidea</taxon>
        <taxon>Plakobranchidae</taxon>
        <taxon>Elysia</taxon>
    </lineage>
</organism>
<feature type="transmembrane region" description="Helical" evidence="1">
    <location>
        <begin position="6"/>
        <end position="34"/>
    </location>
</feature>
<evidence type="ECO:0008006" key="4">
    <source>
        <dbReference type="Google" id="ProtNLM"/>
    </source>
</evidence>
<proteinExistence type="predicted"/>
<name>A0AAV4J1F9_9GAST</name>
<dbReference type="Proteomes" id="UP000762676">
    <property type="component" value="Unassembled WGS sequence"/>
</dbReference>
<dbReference type="AlphaFoldDB" id="A0AAV4J1F9"/>
<accession>A0AAV4J1F9</accession>
<keyword evidence="1" id="KW-0472">Membrane</keyword>
<evidence type="ECO:0000256" key="1">
    <source>
        <dbReference type="SAM" id="Phobius"/>
    </source>
</evidence>
<evidence type="ECO:0000313" key="3">
    <source>
        <dbReference type="Proteomes" id="UP000762676"/>
    </source>
</evidence>
<dbReference type="EMBL" id="BMAT01006598">
    <property type="protein sequence ID" value="GFS16141.1"/>
    <property type="molecule type" value="Genomic_DNA"/>
</dbReference>
<keyword evidence="1" id="KW-1133">Transmembrane helix</keyword>
<comment type="caution">
    <text evidence="2">The sequence shown here is derived from an EMBL/GenBank/DDBJ whole genome shotgun (WGS) entry which is preliminary data.</text>
</comment>
<protein>
    <recommendedName>
        <fullName evidence="4">Secreted protein</fullName>
    </recommendedName>
</protein>
<sequence>MMMIMMIIIIIIVIVVVVVVVVVVVAAAASVVVVKIFDSVFFHRALSASQTHHFNLYKNVQKEPRTHMKLRV</sequence>
<evidence type="ECO:0000313" key="2">
    <source>
        <dbReference type="EMBL" id="GFS16141.1"/>
    </source>
</evidence>
<keyword evidence="1" id="KW-0812">Transmembrane</keyword>
<reference evidence="2 3" key="1">
    <citation type="journal article" date="2021" name="Elife">
        <title>Chloroplast acquisition without the gene transfer in kleptoplastic sea slugs, Plakobranchus ocellatus.</title>
        <authorList>
            <person name="Maeda T."/>
            <person name="Takahashi S."/>
            <person name="Yoshida T."/>
            <person name="Shimamura S."/>
            <person name="Takaki Y."/>
            <person name="Nagai Y."/>
            <person name="Toyoda A."/>
            <person name="Suzuki Y."/>
            <person name="Arimoto A."/>
            <person name="Ishii H."/>
            <person name="Satoh N."/>
            <person name="Nishiyama T."/>
            <person name="Hasebe M."/>
            <person name="Maruyama T."/>
            <person name="Minagawa J."/>
            <person name="Obokata J."/>
            <person name="Shigenobu S."/>
        </authorList>
    </citation>
    <scope>NUCLEOTIDE SEQUENCE [LARGE SCALE GENOMIC DNA]</scope>
</reference>
<keyword evidence="3" id="KW-1185">Reference proteome</keyword>
<gene>
    <name evidence="2" type="ORF">ElyMa_003206800</name>
</gene>